<proteinExistence type="predicted"/>
<gene>
    <name evidence="1" type="ORF">EDB92DRAFT_1817538</name>
</gene>
<comment type="caution">
    <text evidence="1">The sequence shown here is derived from an EMBL/GenBank/DDBJ whole genome shotgun (WGS) entry which is preliminary data.</text>
</comment>
<dbReference type="AlphaFoldDB" id="A0AAD4LG70"/>
<reference evidence="1" key="1">
    <citation type="submission" date="2022-01" db="EMBL/GenBank/DDBJ databases">
        <title>Comparative genomics reveals a dynamic genome evolution in the ectomycorrhizal milk-cap (Lactarius) mushrooms.</title>
        <authorList>
            <consortium name="DOE Joint Genome Institute"/>
            <person name="Lebreton A."/>
            <person name="Tang N."/>
            <person name="Kuo A."/>
            <person name="LaButti K."/>
            <person name="Drula E."/>
            <person name="Barry K."/>
            <person name="Clum A."/>
            <person name="Lipzen A."/>
            <person name="Mousain D."/>
            <person name="Ng V."/>
            <person name="Wang R."/>
            <person name="Wang X."/>
            <person name="Dai Y."/>
            <person name="Henrissat B."/>
            <person name="Grigoriev I.V."/>
            <person name="Guerin-Laguette A."/>
            <person name="Yu F."/>
            <person name="Martin F.M."/>
        </authorList>
    </citation>
    <scope>NUCLEOTIDE SEQUENCE</scope>
    <source>
        <strain evidence="1">QP</strain>
    </source>
</reference>
<evidence type="ECO:0000313" key="1">
    <source>
        <dbReference type="EMBL" id="KAH8988342.1"/>
    </source>
</evidence>
<evidence type="ECO:0000313" key="2">
    <source>
        <dbReference type="Proteomes" id="UP001201163"/>
    </source>
</evidence>
<accession>A0AAD4LG70</accession>
<sequence>MPHATSRNESSGCFERTSVALCSIRTVLTPAGRSGSLAGAGKARDTCDQPVMCGVAGQGRRGFLVAGRTGSGSHAGQTTKGRRRSSLHVGLNENDGTASTWFPGSIRCVFVPHRAKFPPPSRRRSRAACTPPEPEFDGQGPIPVNIVKPLARATIFFAIVRSCRIWQYSREGTLEELMWLRRHRERGLADGLGWEVGVRKRGRPKVEFDGPLASSRNNHRCRHGTRKSARQCSVTYDMCSILLREIADRATASSVMYDPDDKVGDGEVLSRHLDR</sequence>
<dbReference type="Proteomes" id="UP001201163">
    <property type="component" value="Unassembled WGS sequence"/>
</dbReference>
<protein>
    <submittedName>
        <fullName evidence="1">Uncharacterized protein</fullName>
    </submittedName>
</protein>
<dbReference type="EMBL" id="JAKELL010000042">
    <property type="protein sequence ID" value="KAH8988342.1"/>
    <property type="molecule type" value="Genomic_DNA"/>
</dbReference>
<keyword evidence="2" id="KW-1185">Reference proteome</keyword>
<name>A0AAD4LG70_9AGAM</name>
<organism evidence="1 2">
    <name type="scientific">Lactarius akahatsu</name>
    <dbReference type="NCBI Taxonomy" id="416441"/>
    <lineage>
        <taxon>Eukaryota</taxon>
        <taxon>Fungi</taxon>
        <taxon>Dikarya</taxon>
        <taxon>Basidiomycota</taxon>
        <taxon>Agaricomycotina</taxon>
        <taxon>Agaricomycetes</taxon>
        <taxon>Russulales</taxon>
        <taxon>Russulaceae</taxon>
        <taxon>Lactarius</taxon>
    </lineage>
</organism>